<dbReference type="PATRIC" id="fig|1217721.7.peg.1012"/>
<evidence type="ECO:0000259" key="8">
    <source>
        <dbReference type="Pfam" id="PF02683"/>
    </source>
</evidence>
<dbReference type="Proteomes" id="UP000027987">
    <property type="component" value="Chromosome"/>
</dbReference>
<gene>
    <name evidence="9" type="ORF">HY57_04830</name>
</gene>
<evidence type="ECO:0000256" key="1">
    <source>
        <dbReference type="ARBA" id="ARBA00004141"/>
    </source>
</evidence>
<evidence type="ECO:0000256" key="4">
    <source>
        <dbReference type="ARBA" id="ARBA00022748"/>
    </source>
</evidence>
<name>A0A075JX07_9GAMM</name>
<dbReference type="GO" id="GO:0017004">
    <property type="term" value="P:cytochrome complex assembly"/>
    <property type="evidence" value="ECO:0007669"/>
    <property type="project" value="UniProtKB-KW"/>
</dbReference>
<evidence type="ECO:0000256" key="3">
    <source>
        <dbReference type="ARBA" id="ARBA00022692"/>
    </source>
</evidence>
<dbReference type="KEGG" id="dja:HY57_04830"/>
<keyword evidence="3 7" id="KW-0812">Transmembrane</keyword>
<dbReference type="GO" id="GO:0016020">
    <property type="term" value="C:membrane"/>
    <property type="evidence" value="ECO:0007669"/>
    <property type="project" value="UniProtKB-SubCell"/>
</dbReference>
<evidence type="ECO:0000256" key="2">
    <source>
        <dbReference type="ARBA" id="ARBA00006143"/>
    </source>
</evidence>
<dbReference type="OrthoDB" id="9811352at2"/>
<feature type="transmembrane region" description="Helical" evidence="7">
    <location>
        <begin position="74"/>
        <end position="95"/>
    </location>
</feature>
<dbReference type="AlphaFoldDB" id="A0A075JX07"/>
<dbReference type="PANTHER" id="PTHR31272">
    <property type="entry name" value="CYTOCHROME C-TYPE BIOGENESIS PROTEIN HI_1454-RELATED"/>
    <property type="match status" value="1"/>
</dbReference>
<evidence type="ECO:0000256" key="7">
    <source>
        <dbReference type="SAM" id="Phobius"/>
    </source>
</evidence>
<feature type="transmembrane region" description="Helical" evidence="7">
    <location>
        <begin position="44"/>
        <end position="68"/>
    </location>
</feature>
<feature type="transmembrane region" description="Helical" evidence="7">
    <location>
        <begin position="126"/>
        <end position="151"/>
    </location>
</feature>
<keyword evidence="5 7" id="KW-1133">Transmembrane helix</keyword>
<dbReference type="InterPro" id="IPR051790">
    <property type="entry name" value="Cytochrome_c-biogenesis_DsbD"/>
</dbReference>
<feature type="transmembrane region" description="Helical" evidence="7">
    <location>
        <begin position="193"/>
        <end position="219"/>
    </location>
</feature>
<dbReference type="PANTHER" id="PTHR31272:SF9">
    <property type="entry name" value="BLL1027 PROTEIN"/>
    <property type="match status" value="1"/>
</dbReference>
<comment type="similarity">
    <text evidence="2">Belongs to the DsbD family.</text>
</comment>
<dbReference type="HOGENOM" id="CLU_053225_4_0_6"/>
<proteinExistence type="inferred from homology"/>
<keyword evidence="10" id="KW-1185">Reference proteome</keyword>
<accession>A0A075JX07</accession>
<reference evidence="9 10" key="1">
    <citation type="submission" date="2014-07" db="EMBL/GenBank/DDBJ databases">
        <title>Complete Genome Sequence of Dyella japonica Strain A8 Isolated from Malaysian Tropical Soil.</title>
        <authorList>
            <person name="Hui R.K.H."/>
            <person name="Chen J.-W."/>
            <person name="Chan K.-G."/>
            <person name="Leung F.C.C."/>
        </authorList>
    </citation>
    <scope>NUCLEOTIDE SEQUENCE [LARGE SCALE GENOMIC DNA]</scope>
    <source>
        <strain evidence="9 10">A8</strain>
    </source>
</reference>
<keyword evidence="6 7" id="KW-0472">Membrane</keyword>
<dbReference type="Pfam" id="PF02683">
    <property type="entry name" value="DsbD_TM"/>
    <property type="match status" value="1"/>
</dbReference>
<feature type="domain" description="Cytochrome C biogenesis protein transmembrane" evidence="8">
    <location>
        <begin position="8"/>
        <end position="216"/>
    </location>
</feature>
<feature type="transmembrane region" description="Helical" evidence="7">
    <location>
        <begin position="6"/>
        <end position="32"/>
    </location>
</feature>
<keyword evidence="4" id="KW-0201">Cytochrome c-type biogenesis</keyword>
<dbReference type="STRING" id="1217721.HY57_04830"/>
<evidence type="ECO:0000256" key="5">
    <source>
        <dbReference type="ARBA" id="ARBA00022989"/>
    </source>
</evidence>
<dbReference type="EMBL" id="CP008884">
    <property type="protein sequence ID" value="AIF46636.1"/>
    <property type="molecule type" value="Genomic_DNA"/>
</dbReference>
<feature type="transmembrane region" description="Helical" evidence="7">
    <location>
        <begin position="157"/>
        <end position="181"/>
    </location>
</feature>
<organism evidence="9 10">
    <name type="scientific">Dyella japonica A8</name>
    <dbReference type="NCBI Taxonomy" id="1217721"/>
    <lineage>
        <taxon>Bacteria</taxon>
        <taxon>Pseudomonadati</taxon>
        <taxon>Pseudomonadota</taxon>
        <taxon>Gammaproteobacteria</taxon>
        <taxon>Lysobacterales</taxon>
        <taxon>Rhodanobacteraceae</taxon>
        <taxon>Dyella</taxon>
    </lineage>
</organism>
<protein>
    <submittedName>
        <fullName evidence="9">Cytochrome C biogenesis protein</fullName>
    </submittedName>
</protein>
<evidence type="ECO:0000256" key="6">
    <source>
        <dbReference type="ARBA" id="ARBA00023136"/>
    </source>
</evidence>
<dbReference type="InterPro" id="IPR003834">
    <property type="entry name" value="Cyt_c_assmbl_TM_dom"/>
</dbReference>
<comment type="subcellular location">
    <subcellularLocation>
        <location evidence="1">Membrane</location>
        <topology evidence="1">Multi-pass membrane protein</topology>
    </subcellularLocation>
</comment>
<evidence type="ECO:0000313" key="10">
    <source>
        <dbReference type="Proteomes" id="UP000027987"/>
    </source>
</evidence>
<evidence type="ECO:0000313" key="9">
    <source>
        <dbReference type="EMBL" id="AIF46636.1"/>
    </source>
</evidence>
<dbReference type="RefSeq" id="WP_019465163.1">
    <property type="nucleotide sequence ID" value="NZ_ALOY01000149.1"/>
</dbReference>
<sequence length="242" mass="24850">MDFGWGTYALGFLAGMATLLSPCVLPILPILLTSALSRHWWGGAMLALGLGLSFALTGTLIATLGASIGLDATTLRTIAASLMVLFGAVMLLPPLQRTFARITARLGNQGQQALGSVRGEGGLSQFLIGLLLGLVWSPCVGPTLGAATTLAAQGRNLVQIALLMLLFGLGAGLPLLVLSTVSGAAMTRVRGALLSVGGAVKSVLGACFVLIGVMVLTGLDHRFEALVLSLSPDWLTRLTTSL</sequence>